<comment type="caution">
    <text evidence="1">The sequence shown here is derived from an EMBL/GenBank/DDBJ whole genome shotgun (WGS) entry which is preliminary data.</text>
</comment>
<organism evidence="1 2">
    <name type="scientific">Stenotrophomonas indicatrix</name>
    <dbReference type="NCBI Taxonomy" id="2045451"/>
    <lineage>
        <taxon>Bacteria</taxon>
        <taxon>Pseudomonadati</taxon>
        <taxon>Pseudomonadota</taxon>
        <taxon>Gammaproteobacteria</taxon>
        <taxon>Lysobacterales</taxon>
        <taxon>Lysobacteraceae</taxon>
        <taxon>Stenotrophomonas</taxon>
    </lineage>
</organism>
<protein>
    <submittedName>
        <fullName evidence="1">Uncharacterized protein</fullName>
    </submittedName>
</protein>
<accession>A0ABT8QFQ8</accession>
<evidence type="ECO:0000313" key="1">
    <source>
        <dbReference type="EMBL" id="MDN8670351.1"/>
    </source>
</evidence>
<reference evidence="1" key="1">
    <citation type="submission" date="2023-07" db="EMBL/GenBank/DDBJ databases">
        <title>Stenotrophomonas isolates from soil.</title>
        <authorList>
            <person name="Sharma V."/>
            <person name="Zur-Pinska J."/>
            <person name="Hay A.G."/>
        </authorList>
    </citation>
    <scope>NUCLEOTIDE SEQUENCE</scope>
    <source>
        <strain evidence="1">C2</strain>
    </source>
</reference>
<evidence type="ECO:0000313" key="2">
    <source>
        <dbReference type="Proteomes" id="UP001174315"/>
    </source>
</evidence>
<dbReference type="EMBL" id="JAUKNN010000033">
    <property type="protein sequence ID" value="MDN8670351.1"/>
    <property type="molecule type" value="Genomic_DNA"/>
</dbReference>
<sequence length="76" mass="8158">MARRYRVALVGANLGWHGCNSSARHLSGVTLIRAEQACHYVAESLGVPITRIGHITEGQGVHTEVHDGPSGDEHFA</sequence>
<gene>
    <name evidence="1" type="ORF">Q0S36_13495</name>
</gene>
<keyword evidence="2" id="KW-1185">Reference proteome</keyword>
<proteinExistence type="predicted"/>
<name>A0ABT8QFQ8_9GAMM</name>
<dbReference type="RefSeq" id="WP_243378937.1">
    <property type="nucleotide sequence ID" value="NZ_CBCSJV010000010.1"/>
</dbReference>
<dbReference type="Proteomes" id="UP001174315">
    <property type="component" value="Unassembled WGS sequence"/>
</dbReference>